<dbReference type="RefSeq" id="WP_353710756.1">
    <property type="nucleotide sequence ID" value="NZ_CP159279.1"/>
</dbReference>
<protein>
    <submittedName>
        <fullName evidence="2">NAD(P)-dependent alcohol dehydrogenase</fullName>
    </submittedName>
</protein>
<evidence type="ECO:0000313" key="2">
    <source>
        <dbReference type="EMBL" id="XCH10083.1"/>
    </source>
</evidence>
<dbReference type="InterPro" id="IPR020843">
    <property type="entry name" value="ER"/>
</dbReference>
<proteinExistence type="predicted"/>
<dbReference type="SUPFAM" id="SSF51735">
    <property type="entry name" value="NAD(P)-binding Rossmann-fold domains"/>
    <property type="match status" value="1"/>
</dbReference>
<reference evidence="2" key="1">
    <citation type="submission" date="2024-06" db="EMBL/GenBank/DDBJ databases">
        <title>Biodegradation of dimethachlon by Arthrobacter sp. K5: mechanistic insights and ecological implications.</title>
        <authorList>
            <person name="Hu S."/>
            <person name="Lu P."/>
        </authorList>
    </citation>
    <scope>NUCLEOTIDE SEQUENCE</scope>
    <source>
        <strain evidence="2">K5</strain>
    </source>
</reference>
<accession>A0AAU8ENA1</accession>
<dbReference type="Pfam" id="PF08240">
    <property type="entry name" value="ADH_N"/>
    <property type="match status" value="1"/>
</dbReference>
<organism evidence="2">
    <name type="scientific">Arthrobacter sp. K5</name>
    <dbReference type="NCBI Taxonomy" id="2839623"/>
    <lineage>
        <taxon>Bacteria</taxon>
        <taxon>Bacillati</taxon>
        <taxon>Actinomycetota</taxon>
        <taxon>Actinomycetes</taxon>
        <taxon>Micrococcales</taxon>
        <taxon>Micrococcaceae</taxon>
        <taxon>Arthrobacter</taxon>
    </lineage>
</organism>
<dbReference type="InterPro" id="IPR002364">
    <property type="entry name" value="Quin_OxRdtase/zeta-crystal_CS"/>
</dbReference>
<gene>
    <name evidence="2" type="ORF">ABRP34_14705</name>
</gene>
<dbReference type="SMART" id="SM00829">
    <property type="entry name" value="PKS_ER"/>
    <property type="match status" value="1"/>
</dbReference>
<dbReference type="InterPro" id="IPR013154">
    <property type="entry name" value="ADH-like_N"/>
</dbReference>
<dbReference type="InterPro" id="IPR011032">
    <property type="entry name" value="GroES-like_sf"/>
</dbReference>
<dbReference type="AlphaFoldDB" id="A0AAU8ENA1"/>
<dbReference type="EMBL" id="CP159279">
    <property type="protein sequence ID" value="XCH10083.1"/>
    <property type="molecule type" value="Genomic_DNA"/>
</dbReference>
<sequence>MNTQGRAQRQGTGTEADMRAIVREAYGGPEVLRLARVPRPVVKGDDVLVRVRAAGVDRGAWHMMTGLPYLGRLAFGVRKPKDPVLGLDLAGTVEAVGPDVTRFAVGDAVYGSGRGSYAEYAVAAEAKLAAKPQALSFEQAAAVPVSAVTALQGLRAGKIREGQKVLVTGASGGVGSYAVQLAKAYGAQVTGVCSTGKVGFVRGLGADHVIDYTREDFAAASPYDLILDIAGNPPISRLRRALTPTGTAVITGGEGGGKLTGGLHRQLGALALSPFIGQRLTTFLGVVRAGELQDLAPLIEAGKITPALDRTFTLAEAQDALRLLEDGHVSGKVVLTI</sequence>
<dbReference type="SUPFAM" id="SSF50129">
    <property type="entry name" value="GroES-like"/>
    <property type="match status" value="1"/>
</dbReference>
<dbReference type="InterPro" id="IPR052733">
    <property type="entry name" value="Chloroplast_QOR"/>
</dbReference>
<dbReference type="Gene3D" id="3.90.180.10">
    <property type="entry name" value="Medium-chain alcohol dehydrogenases, catalytic domain"/>
    <property type="match status" value="1"/>
</dbReference>
<dbReference type="PANTHER" id="PTHR44013:SF1">
    <property type="entry name" value="ZINC-TYPE ALCOHOL DEHYDROGENASE-LIKE PROTEIN C16A3.02C"/>
    <property type="match status" value="1"/>
</dbReference>
<dbReference type="PANTHER" id="PTHR44013">
    <property type="entry name" value="ZINC-TYPE ALCOHOL DEHYDROGENASE-LIKE PROTEIN C16A3.02C"/>
    <property type="match status" value="1"/>
</dbReference>
<dbReference type="GO" id="GO:0016491">
    <property type="term" value="F:oxidoreductase activity"/>
    <property type="evidence" value="ECO:0007669"/>
    <property type="project" value="InterPro"/>
</dbReference>
<evidence type="ECO:0000259" key="1">
    <source>
        <dbReference type="SMART" id="SM00829"/>
    </source>
</evidence>
<dbReference type="Pfam" id="PF13602">
    <property type="entry name" value="ADH_zinc_N_2"/>
    <property type="match status" value="1"/>
</dbReference>
<dbReference type="GO" id="GO:0008270">
    <property type="term" value="F:zinc ion binding"/>
    <property type="evidence" value="ECO:0007669"/>
    <property type="project" value="InterPro"/>
</dbReference>
<dbReference type="InterPro" id="IPR036291">
    <property type="entry name" value="NAD(P)-bd_dom_sf"/>
</dbReference>
<dbReference type="PROSITE" id="PS01162">
    <property type="entry name" value="QOR_ZETA_CRYSTAL"/>
    <property type="match status" value="1"/>
</dbReference>
<feature type="domain" description="Enoyl reductase (ER)" evidence="1">
    <location>
        <begin position="27"/>
        <end position="335"/>
    </location>
</feature>
<name>A0AAU8ENA1_9MICC</name>
<dbReference type="Gene3D" id="3.40.50.720">
    <property type="entry name" value="NAD(P)-binding Rossmann-like Domain"/>
    <property type="match status" value="1"/>
</dbReference>
<dbReference type="CDD" id="cd08267">
    <property type="entry name" value="MDR1"/>
    <property type="match status" value="1"/>
</dbReference>